<evidence type="ECO:0000313" key="2">
    <source>
        <dbReference type="Proteomes" id="UP001162992"/>
    </source>
</evidence>
<keyword evidence="2" id="KW-1185">Reference proteome</keyword>
<dbReference type="EMBL" id="CM055104">
    <property type="protein sequence ID" value="KAJ7533671.1"/>
    <property type="molecule type" value="Genomic_DNA"/>
</dbReference>
<accession>A0ACC2BV90</accession>
<organism evidence="1 2">
    <name type="scientific">Diphasiastrum complanatum</name>
    <name type="common">Issler's clubmoss</name>
    <name type="synonym">Lycopodium complanatum</name>
    <dbReference type="NCBI Taxonomy" id="34168"/>
    <lineage>
        <taxon>Eukaryota</taxon>
        <taxon>Viridiplantae</taxon>
        <taxon>Streptophyta</taxon>
        <taxon>Embryophyta</taxon>
        <taxon>Tracheophyta</taxon>
        <taxon>Lycopodiopsida</taxon>
        <taxon>Lycopodiales</taxon>
        <taxon>Lycopodiaceae</taxon>
        <taxon>Lycopodioideae</taxon>
        <taxon>Diphasiastrum</taxon>
    </lineage>
</organism>
<comment type="caution">
    <text evidence="1">The sequence shown here is derived from an EMBL/GenBank/DDBJ whole genome shotgun (WGS) entry which is preliminary data.</text>
</comment>
<dbReference type="Proteomes" id="UP001162992">
    <property type="component" value="Chromosome 13"/>
</dbReference>
<proteinExistence type="predicted"/>
<gene>
    <name evidence="1" type="ORF">O6H91_13G059700</name>
</gene>
<reference evidence="2" key="1">
    <citation type="journal article" date="2024" name="Proc. Natl. Acad. Sci. U.S.A.">
        <title>Extraordinary preservation of gene collinearity over three hundred million years revealed in homosporous lycophytes.</title>
        <authorList>
            <person name="Li C."/>
            <person name="Wickell D."/>
            <person name="Kuo L.Y."/>
            <person name="Chen X."/>
            <person name="Nie B."/>
            <person name="Liao X."/>
            <person name="Peng D."/>
            <person name="Ji J."/>
            <person name="Jenkins J."/>
            <person name="Williams M."/>
            <person name="Shu S."/>
            <person name="Plott C."/>
            <person name="Barry K."/>
            <person name="Rajasekar S."/>
            <person name="Grimwood J."/>
            <person name="Han X."/>
            <person name="Sun S."/>
            <person name="Hou Z."/>
            <person name="He W."/>
            <person name="Dai G."/>
            <person name="Sun C."/>
            <person name="Schmutz J."/>
            <person name="Leebens-Mack J.H."/>
            <person name="Li F.W."/>
            <person name="Wang L."/>
        </authorList>
    </citation>
    <scope>NUCLEOTIDE SEQUENCE [LARGE SCALE GENOMIC DNA]</scope>
    <source>
        <strain evidence="2">cv. PW_Plant_1</strain>
    </source>
</reference>
<protein>
    <submittedName>
        <fullName evidence="1">Uncharacterized protein</fullName>
    </submittedName>
</protein>
<name>A0ACC2BV90_DIPCM</name>
<sequence length="259" mass="29480">MIHAGKPRGGALKDALAVGGEEVKRVSLSEPQLEKLAKEYPLELIRFTKRNILRIYPYGLRLNSSNYNPLVAWSHGAQMVALNMQGYGRPLWLVQGFFRANGGCGYVKKPEYLLANDEIFDPRQKQPVKVTLKVTVCMGIGWLERFGKKYFDSFSPPDFYLRIGIAGVEADTIMKETKIMEDEWIPKWNEQFEFPLTVPEMALLRIEVHEHDMSGKDDFGGQTCLPVAELKTGFRSVPLHDKKGDELSGVRLLVRFQFI</sequence>
<evidence type="ECO:0000313" key="1">
    <source>
        <dbReference type="EMBL" id="KAJ7533671.1"/>
    </source>
</evidence>